<dbReference type="EMBL" id="DOLB01000087">
    <property type="protein sequence ID" value="HBT49219.1"/>
    <property type="molecule type" value="Genomic_DNA"/>
</dbReference>
<evidence type="ECO:0000313" key="12">
    <source>
        <dbReference type="EMBL" id="HBT49219.1"/>
    </source>
</evidence>
<dbReference type="InterPro" id="IPR039420">
    <property type="entry name" value="WalR-like"/>
</dbReference>
<dbReference type="GO" id="GO:0005829">
    <property type="term" value="C:cytosol"/>
    <property type="evidence" value="ECO:0007669"/>
    <property type="project" value="TreeGrafter"/>
</dbReference>
<evidence type="ECO:0000259" key="11">
    <source>
        <dbReference type="PROSITE" id="PS51755"/>
    </source>
</evidence>
<dbReference type="SMART" id="SM00448">
    <property type="entry name" value="REC"/>
    <property type="match status" value="1"/>
</dbReference>
<evidence type="ECO:0000256" key="7">
    <source>
        <dbReference type="ARBA" id="ARBA00024867"/>
    </source>
</evidence>
<evidence type="ECO:0000259" key="10">
    <source>
        <dbReference type="PROSITE" id="PS50110"/>
    </source>
</evidence>
<dbReference type="SUPFAM" id="SSF52172">
    <property type="entry name" value="CheY-like"/>
    <property type="match status" value="1"/>
</dbReference>
<dbReference type="AlphaFoldDB" id="A0A101E652"/>
<dbReference type="Proteomes" id="UP000264445">
    <property type="component" value="Unassembled WGS sequence"/>
</dbReference>
<dbReference type="FunFam" id="3.40.50.2300:FF:000001">
    <property type="entry name" value="DNA-binding response regulator PhoB"/>
    <property type="match status" value="1"/>
</dbReference>
<keyword evidence="2 8" id="KW-0597">Phosphoprotein</keyword>
<dbReference type="PANTHER" id="PTHR48111:SF73">
    <property type="entry name" value="ALKALINE PHOSPHATASE SYNTHESIS TRANSCRIPTIONAL REGULATORY PROTEIN PHOP"/>
    <property type="match status" value="1"/>
</dbReference>
<dbReference type="SUPFAM" id="SSF46894">
    <property type="entry name" value="C-terminal effector domain of the bipartite response regulators"/>
    <property type="match status" value="1"/>
</dbReference>
<dbReference type="InterPro" id="IPR016032">
    <property type="entry name" value="Sig_transdc_resp-reg_C-effctor"/>
</dbReference>
<evidence type="ECO:0000313" key="13">
    <source>
        <dbReference type="Proteomes" id="UP000264445"/>
    </source>
</evidence>
<dbReference type="FunFam" id="1.10.10.10:FF:000018">
    <property type="entry name" value="DNA-binding response regulator ResD"/>
    <property type="match status" value="1"/>
</dbReference>
<evidence type="ECO:0000256" key="4">
    <source>
        <dbReference type="ARBA" id="ARBA00023015"/>
    </source>
</evidence>
<dbReference type="GO" id="GO:0032993">
    <property type="term" value="C:protein-DNA complex"/>
    <property type="evidence" value="ECO:0007669"/>
    <property type="project" value="TreeGrafter"/>
</dbReference>
<comment type="caution">
    <text evidence="12">The sequence shown here is derived from an EMBL/GenBank/DDBJ whole genome shotgun (WGS) entry which is preliminary data.</text>
</comment>
<dbReference type="Gene3D" id="1.10.10.10">
    <property type="entry name" value="Winged helix-like DNA-binding domain superfamily/Winged helix DNA-binding domain"/>
    <property type="match status" value="1"/>
</dbReference>
<feature type="domain" description="OmpR/PhoB-type" evidence="11">
    <location>
        <begin position="131"/>
        <end position="230"/>
    </location>
</feature>
<gene>
    <name evidence="12" type="ORF">DEA61_05230</name>
</gene>
<dbReference type="InterPro" id="IPR011006">
    <property type="entry name" value="CheY-like_superfamily"/>
</dbReference>
<feature type="DNA-binding region" description="OmpR/PhoB-type" evidence="9">
    <location>
        <begin position="131"/>
        <end position="230"/>
    </location>
</feature>
<evidence type="ECO:0000256" key="5">
    <source>
        <dbReference type="ARBA" id="ARBA00023125"/>
    </source>
</evidence>
<evidence type="ECO:0000256" key="8">
    <source>
        <dbReference type="PROSITE-ProRule" id="PRU00169"/>
    </source>
</evidence>
<comment type="function">
    <text evidence="7">May play the central regulatory role in sporulation. It may be an element of the effector pathway responsible for the activation of sporulation genes in response to nutritional stress. Spo0A may act in concert with spo0H (a sigma factor) to control the expression of some genes that are critical to the sporulation process.</text>
</comment>
<dbReference type="InterPro" id="IPR001867">
    <property type="entry name" value="OmpR/PhoB-type_DNA-bd"/>
</dbReference>
<dbReference type="GO" id="GO:0006355">
    <property type="term" value="P:regulation of DNA-templated transcription"/>
    <property type="evidence" value="ECO:0007669"/>
    <property type="project" value="InterPro"/>
</dbReference>
<dbReference type="Gene3D" id="3.40.50.2300">
    <property type="match status" value="1"/>
</dbReference>
<accession>A0A101E652</accession>
<keyword evidence="5 9" id="KW-0238">DNA-binding</keyword>
<keyword evidence="4" id="KW-0805">Transcription regulation</keyword>
<evidence type="ECO:0000256" key="2">
    <source>
        <dbReference type="ARBA" id="ARBA00022553"/>
    </source>
</evidence>
<evidence type="ECO:0000256" key="9">
    <source>
        <dbReference type="PROSITE-ProRule" id="PRU01091"/>
    </source>
</evidence>
<feature type="modified residue" description="4-aspartylphosphate" evidence="8">
    <location>
        <position position="53"/>
    </location>
</feature>
<dbReference type="Gene3D" id="6.10.250.690">
    <property type="match status" value="1"/>
</dbReference>
<dbReference type="GO" id="GO:0000156">
    <property type="term" value="F:phosphorelay response regulator activity"/>
    <property type="evidence" value="ECO:0007669"/>
    <property type="project" value="TreeGrafter"/>
</dbReference>
<dbReference type="GO" id="GO:0000976">
    <property type="term" value="F:transcription cis-regulatory region binding"/>
    <property type="evidence" value="ECO:0007669"/>
    <property type="project" value="TreeGrafter"/>
</dbReference>
<dbReference type="InterPro" id="IPR036388">
    <property type="entry name" value="WH-like_DNA-bd_sf"/>
</dbReference>
<evidence type="ECO:0000256" key="6">
    <source>
        <dbReference type="ARBA" id="ARBA00023163"/>
    </source>
</evidence>
<feature type="domain" description="Response regulatory" evidence="10">
    <location>
        <begin position="4"/>
        <end position="120"/>
    </location>
</feature>
<dbReference type="PROSITE" id="PS50110">
    <property type="entry name" value="RESPONSE_REGULATORY"/>
    <property type="match status" value="1"/>
</dbReference>
<protein>
    <recommendedName>
        <fullName evidence="1">Stage 0 sporulation protein A homolog</fullName>
    </recommendedName>
</protein>
<proteinExistence type="predicted"/>
<keyword evidence="6" id="KW-0804">Transcription</keyword>
<dbReference type="Pfam" id="PF00072">
    <property type="entry name" value="Response_reg"/>
    <property type="match status" value="1"/>
</dbReference>
<dbReference type="SMART" id="SM00862">
    <property type="entry name" value="Trans_reg_C"/>
    <property type="match status" value="1"/>
</dbReference>
<keyword evidence="3" id="KW-0902">Two-component regulatory system</keyword>
<evidence type="ECO:0000256" key="1">
    <source>
        <dbReference type="ARBA" id="ARBA00018672"/>
    </source>
</evidence>
<dbReference type="CDD" id="cd19937">
    <property type="entry name" value="REC_OmpR_BsPhoP-like"/>
    <property type="match status" value="1"/>
</dbReference>
<dbReference type="OMA" id="DVWNYEF"/>
<dbReference type="PANTHER" id="PTHR48111">
    <property type="entry name" value="REGULATOR OF RPOS"/>
    <property type="match status" value="1"/>
</dbReference>
<sequence length="240" mass="27592">MPYTVLVIEDEIHILELLRYNLEAAGYKVMASENGKEGLEKALEEKPDLLILDLMLPDMDGLEICKVLKKNEDTKNIPIIMLTARSEEFDKVLGLELGADDYITKPFSVRELLARIKAVLRRTQQVEEEKEEIIKFGDIVIDTGKHVVYKKGKALDLTLKEFELLKLLSQNKGKVLTRDYLLDKVWGYEYAGETRTVDVHIRHLRKKIEDDDKAPVYIETVRGIGYKLRDLSEDKGEEDA</sequence>
<dbReference type="RefSeq" id="WP_009610360.1">
    <property type="nucleotide sequence ID" value="NZ_DOLB01000087.1"/>
</dbReference>
<dbReference type="Pfam" id="PF00486">
    <property type="entry name" value="Trans_reg_C"/>
    <property type="match status" value="1"/>
</dbReference>
<dbReference type="CDD" id="cd00383">
    <property type="entry name" value="trans_reg_C"/>
    <property type="match status" value="1"/>
</dbReference>
<evidence type="ECO:0000256" key="3">
    <source>
        <dbReference type="ARBA" id="ARBA00023012"/>
    </source>
</evidence>
<reference evidence="12 13" key="1">
    <citation type="journal article" date="2018" name="Nat. Biotechnol.">
        <title>A standardized bacterial taxonomy based on genome phylogeny substantially revises the tree of life.</title>
        <authorList>
            <person name="Parks D.H."/>
            <person name="Chuvochina M."/>
            <person name="Waite D.W."/>
            <person name="Rinke C."/>
            <person name="Skarshewski A."/>
            <person name="Chaumeil P.A."/>
            <person name="Hugenholtz P."/>
        </authorList>
    </citation>
    <scope>NUCLEOTIDE SEQUENCE [LARGE SCALE GENOMIC DNA]</scope>
    <source>
        <strain evidence="12">UBA12544</strain>
    </source>
</reference>
<name>A0A101E652_9THEO</name>
<dbReference type="InterPro" id="IPR001789">
    <property type="entry name" value="Sig_transdc_resp-reg_receiver"/>
</dbReference>
<organism evidence="12 13">
    <name type="scientific">Caldanaerobacter subterraneus</name>
    <dbReference type="NCBI Taxonomy" id="911092"/>
    <lineage>
        <taxon>Bacteria</taxon>
        <taxon>Bacillati</taxon>
        <taxon>Bacillota</taxon>
        <taxon>Clostridia</taxon>
        <taxon>Thermoanaerobacterales</taxon>
        <taxon>Thermoanaerobacteraceae</taxon>
        <taxon>Caldanaerobacter</taxon>
    </lineage>
</organism>
<dbReference type="PROSITE" id="PS51755">
    <property type="entry name" value="OMPR_PHOB"/>
    <property type="match status" value="1"/>
</dbReference>